<dbReference type="PROSITE" id="PS51755">
    <property type="entry name" value="OMPR_PHOB"/>
    <property type="match status" value="1"/>
</dbReference>
<evidence type="ECO:0000256" key="2">
    <source>
        <dbReference type="ARBA" id="ARBA00023012"/>
    </source>
</evidence>
<dbReference type="Proteomes" id="UP000252004">
    <property type="component" value="Plasmid unnamed2"/>
</dbReference>
<comment type="similarity">
    <text evidence="1">Belongs to the AfsR/DnrI/RedD regulatory family.</text>
</comment>
<feature type="DNA-binding region" description="OmpR/PhoB-type" evidence="6">
    <location>
        <begin position="1"/>
        <end position="95"/>
    </location>
</feature>
<dbReference type="PANTHER" id="PTHR35807:SF1">
    <property type="entry name" value="TRANSCRIPTIONAL REGULATOR REDD"/>
    <property type="match status" value="1"/>
</dbReference>
<dbReference type="Pfam" id="PF00486">
    <property type="entry name" value="Trans_reg_C"/>
    <property type="match status" value="1"/>
</dbReference>
<feature type="domain" description="OmpR/PhoB-type" evidence="8">
    <location>
        <begin position="1"/>
        <end position="95"/>
    </location>
</feature>
<dbReference type="SMART" id="SM01043">
    <property type="entry name" value="BTAD"/>
    <property type="match status" value="1"/>
</dbReference>
<evidence type="ECO:0000256" key="5">
    <source>
        <dbReference type="ARBA" id="ARBA00023163"/>
    </source>
</evidence>
<dbReference type="Gene3D" id="1.10.10.10">
    <property type="entry name" value="Winged helix-like DNA-binding domain superfamily/Winged helix DNA-binding domain"/>
    <property type="match status" value="1"/>
</dbReference>
<dbReference type="GO" id="GO:0043531">
    <property type="term" value="F:ADP binding"/>
    <property type="evidence" value="ECO:0007669"/>
    <property type="project" value="InterPro"/>
</dbReference>
<dbReference type="InterPro" id="IPR036388">
    <property type="entry name" value="WH-like_DNA-bd_sf"/>
</dbReference>
<dbReference type="SUPFAM" id="SSF48452">
    <property type="entry name" value="TPR-like"/>
    <property type="match status" value="3"/>
</dbReference>
<geneLocation type="plasmid" evidence="9 10">
    <name>unnamed2</name>
</geneLocation>
<dbReference type="OrthoDB" id="7628974at2"/>
<reference evidence="9 10" key="1">
    <citation type="submission" date="2018-01" db="EMBL/GenBank/DDBJ databases">
        <title>Draft genome Sequence of streptomyces globosus LZH-48.</title>
        <authorList>
            <person name="Ran K."/>
            <person name="Li Z."/>
            <person name="Wei S."/>
            <person name="Dong R."/>
        </authorList>
    </citation>
    <scope>NUCLEOTIDE SEQUENCE [LARGE SCALE GENOMIC DNA]</scope>
    <source>
        <strain evidence="9 10">LZH-48</strain>
        <plasmid evidence="9 10">unnamed2</plasmid>
    </source>
</reference>
<dbReference type="InterPro" id="IPR011990">
    <property type="entry name" value="TPR-like_helical_dom_sf"/>
</dbReference>
<proteinExistence type="inferred from homology"/>
<dbReference type="KEGG" id="sgz:C0216_32660"/>
<dbReference type="CDD" id="cd15831">
    <property type="entry name" value="BTAD"/>
    <property type="match status" value="1"/>
</dbReference>
<dbReference type="PRINTS" id="PR00364">
    <property type="entry name" value="DISEASERSIST"/>
</dbReference>
<dbReference type="GO" id="GO:0003677">
    <property type="term" value="F:DNA binding"/>
    <property type="evidence" value="ECO:0007669"/>
    <property type="project" value="UniProtKB-UniRule"/>
</dbReference>
<keyword evidence="4 6" id="KW-0238">DNA-binding</keyword>
<keyword evidence="5" id="KW-0804">Transcription</keyword>
<dbReference type="SMART" id="SM00862">
    <property type="entry name" value="Trans_reg_C"/>
    <property type="match status" value="1"/>
</dbReference>
<dbReference type="Pfam" id="PF13424">
    <property type="entry name" value="TPR_12"/>
    <property type="match status" value="1"/>
</dbReference>
<keyword evidence="2" id="KW-0902">Two-component regulatory system</keyword>
<protein>
    <recommendedName>
        <fullName evidence="8">OmpR/PhoB-type domain-containing protein</fullName>
    </recommendedName>
</protein>
<dbReference type="InterPro" id="IPR001867">
    <property type="entry name" value="OmpR/PhoB-type_DNA-bd"/>
</dbReference>
<dbReference type="EMBL" id="CP030864">
    <property type="protein sequence ID" value="AXE28233.1"/>
    <property type="molecule type" value="Genomic_DNA"/>
</dbReference>
<keyword evidence="9" id="KW-0614">Plasmid</keyword>
<dbReference type="GO" id="GO:0006355">
    <property type="term" value="P:regulation of DNA-templated transcription"/>
    <property type="evidence" value="ECO:0007669"/>
    <property type="project" value="InterPro"/>
</dbReference>
<dbReference type="InterPro" id="IPR005158">
    <property type="entry name" value="BTAD"/>
</dbReference>
<feature type="compositionally biased region" description="Low complexity" evidence="7">
    <location>
        <begin position="270"/>
        <end position="284"/>
    </location>
</feature>
<dbReference type="PANTHER" id="PTHR35807">
    <property type="entry name" value="TRANSCRIPTIONAL REGULATOR REDD-RELATED"/>
    <property type="match status" value="1"/>
</dbReference>
<dbReference type="GO" id="GO:0000160">
    <property type="term" value="P:phosphorelay signal transduction system"/>
    <property type="evidence" value="ECO:0007669"/>
    <property type="project" value="UniProtKB-KW"/>
</dbReference>
<evidence type="ECO:0000256" key="1">
    <source>
        <dbReference type="ARBA" id="ARBA00005820"/>
    </source>
</evidence>
<dbReference type="Gene3D" id="3.40.50.300">
    <property type="entry name" value="P-loop containing nucleotide triphosphate hydrolases"/>
    <property type="match status" value="1"/>
</dbReference>
<dbReference type="Gene3D" id="1.25.40.10">
    <property type="entry name" value="Tetratricopeptide repeat domain"/>
    <property type="match status" value="3"/>
</dbReference>
<gene>
    <name evidence="9" type="ORF">C0216_32660</name>
</gene>
<evidence type="ECO:0000259" key="8">
    <source>
        <dbReference type="PROSITE" id="PS51755"/>
    </source>
</evidence>
<dbReference type="RefSeq" id="WP_114059393.1">
    <property type="nucleotide sequence ID" value="NZ_CP030864.1"/>
</dbReference>
<dbReference type="AlphaFoldDB" id="A0A344UBG2"/>
<evidence type="ECO:0000313" key="9">
    <source>
        <dbReference type="EMBL" id="AXE28233.1"/>
    </source>
</evidence>
<evidence type="ECO:0000313" key="10">
    <source>
        <dbReference type="Proteomes" id="UP000252004"/>
    </source>
</evidence>
<dbReference type="SUPFAM" id="SSF52540">
    <property type="entry name" value="P-loop containing nucleoside triphosphate hydrolases"/>
    <property type="match status" value="1"/>
</dbReference>
<accession>A0A344UBG2</accession>
<dbReference type="InterPro" id="IPR019734">
    <property type="entry name" value="TPR_rpt"/>
</dbReference>
<evidence type="ECO:0000256" key="3">
    <source>
        <dbReference type="ARBA" id="ARBA00023015"/>
    </source>
</evidence>
<dbReference type="InterPro" id="IPR016032">
    <property type="entry name" value="Sig_transdc_resp-reg_C-effctor"/>
</dbReference>
<dbReference type="SMART" id="SM00028">
    <property type="entry name" value="TPR"/>
    <property type="match status" value="7"/>
</dbReference>
<evidence type="ECO:0000256" key="7">
    <source>
        <dbReference type="SAM" id="MobiDB-lite"/>
    </source>
</evidence>
<keyword evidence="3" id="KW-0805">Transcription regulation</keyword>
<feature type="region of interest" description="Disordered" evidence="7">
    <location>
        <begin position="248"/>
        <end position="288"/>
    </location>
</feature>
<keyword evidence="10" id="KW-1185">Reference proteome</keyword>
<dbReference type="InterPro" id="IPR027417">
    <property type="entry name" value="P-loop_NTPase"/>
</dbReference>
<evidence type="ECO:0000256" key="4">
    <source>
        <dbReference type="ARBA" id="ARBA00023125"/>
    </source>
</evidence>
<dbReference type="SUPFAM" id="SSF46894">
    <property type="entry name" value="C-terminal effector domain of the bipartite response regulators"/>
    <property type="match status" value="1"/>
</dbReference>
<dbReference type="Pfam" id="PF03704">
    <property type="entry name" value="BTAD"/>
    <property type="match status" value="1"/>
</dbReference>
<name>A0A344UBG2_9ACTN</name>
<organism evidence="9 10">
    <name type="scientific">Streptomyces globosus</name>
    <dbReference type="NCBI Taxonomy" id="68209"/>
    <lineage>
        <taxon>Bacteria</taxon>
        <taxon>Bacillati</taxon>
        <taxon>Actinomycetota</taxon>
        <taxon>Actinomycetes</taxon>
        <taxon>Kitasatosporales</taxon>
        <taxon>Streptomycetaceae</taxon>
        <taxon>Streptomyces</taxon>
    </lineage>
</organism>
<sequence length="1063" mass="113573">MFHYRILGPLTVQRAGEPVAITAPKERDLLALLLLNADRPAPAEQLIDGIWGGAPPSTARTTLQNYVKRLRHALGDCRTGRDVLATEPGGYVLRLDHGVLDLREFDGLTRGAAEASERGDDATASARLRAALALWQGEALAGSRADRLTQVEAPRLNELRMVAFENRVQADLRLGRHADVVGEIRSAIGNHPLRERLHGQLMLALYRSGRRGEALTAYRQARARLVQELGLEPGPDLTALHRRVLADDPALTDERAPLTEPAPRSASRRAQTAAGQTPPAQLPGSTPAFAGRADALRRLDAMLPTTGTVSTGTVRTALITGQGGAGKTALAVHWGHRRRDSFPDGQLYVNLRGHDAGRPLRPIDALAGFLQAFGVAAQHIPVEADRAAALYRSLCAGRRMLVVLDNAHSADQVRPLFPGSSECLVLVTSRDSLAGLVAREGATPLPLRTLEPAEAQEVLLNIIGAHRVHAEPGAADALTAACAYLPLAVAITAADLAVHPGRSLAEQAARLTGDRLGALQVPGDEGTAVRSVLDMSFATLSPAAARMFSLFGLVPGGDLPLRAAAALAGVDPRAAGALLDELVRSHLLEEHAPGRFSFHDLLRAYAAERVREQDDESAALARLHAWYLGSTDNAVRLLQPEALRLPVESAGQGLGFADAAEALDWMDAERPNAVAFVQHAAENGPRKLAWTLADALRPYMMRRAYAVDWLAVGAAGLAAAEADGSLDGQAAAHRSLSSAYLNQSDYDMSVCHDRRALDLYRTTGSTEGQSAAHNSLCLASWYVGDLKEALRHGERCVELGRSTGFRAGGAIATGNVGAILHEMGRLAEAEEQLTRALVLYDELGFPTAAALAERNLGAVLHESGHPERARAALDRAAEIQRRLGNQVDIAYTFFWLALTMIRSGDRAGALDHIDRGFETATGEARAESYLYVGRALLSQSVGNHGVALKHFETARGLARRCNARTPELRALLGLADSSLRLGRPADTARFAEAARESAGRRGYGLFEARALLLLAEASLEHGEPEAAALRAEQAAVLLPEPGHRHYRAEALALAQRSREGATG</sequence>
<evidence type="ECO:0000256" key="6">
    <source>
        <dbReference type="PROSITE-ProRule" id="PRU01091"/>
    </source>
</evidence>
<dbReference type="InterPro" id="IPR051677">
    <property type="entry name" value="AfsR-DnrI-RedD_regulator"/>
</dbReference>